<feature type="chain" id="PRO_5003638655" description="Hypervirulence associated protein TUDOR domain-containing protein" evidence="1">
    <location>
        <begin position="21"/>
        <end position="81"/>
    </location>
</feature>
<keyword evidence="3" id="KW-1185">Reference proteome</keyword>
<evidence type="ECO:0000313" key="2">
    <source>
        <dbReference type="EMBL" id="EIE86665.1"/>
    </source>
</evidence>
<dbReference type="EMBL" id="CH476740">
    <property type="protein sequence ID" value="EIE86665.1"/>
    <property type="molecule type" value="Genomic_DNA"/>
</dbReference>
<accession>I1CDY5</accession>
<dbReference type="InParanoid" id="I1CDY5"/>
<gene>
    <name evidence="2" type="ORF">RO3G_11376</name>
</gene>
<dbReference type="GeneID" id="93618341"/>
<evidence type="ECO:0008006" key="4">
    <source>
        <dbReference type="Google" id="ProtNLM"/>
    </source>
</evidence>
<evidence type="ECO:0000256" key="1">
    <source>
        <dbReference type="SAM" id="SignalP"/>
    </source>
</evidence>
<keyword evidence="1" id="KW-0732">Signal</keyword>
<proteinExistence type="predicted"/>
<protein>
    <recommendedName>
        <fullName evidence="4">Hypervirulence associated protein TUDOR domain-containing protein</fullName>
    </recommendedName>
</protein>
<evidence type="ECO:0000313" key="3">
    <source>
        <dbReference type="Proteomes" id="UP000009138"/>
    </source>
</evidence>
<dbReference type="OMA" id="FKHTETT"/>
<dbReference type="VEuPathDB" id="FungiDB:RO3G_11376"/>
<name>I1CDY5_RHIO9</name>
<sequence>MKLSIGLFFIHLYLLTFIEAVTNSVTGEGSAHSLENTQSIVYTFTSPDGKEIKFTEQDLKNNPEMKQMITRNNKVYQEKSI</sequence>
<organism evidence="2 3">
    <name type="scientific">Rhizopus delemar (strain RA 99-880 / ATCC MYA-4621 / FGSC 9543 / NRRL 43880)</name>
    <name type="common">Mucormycosis agent</name>
    <name type="synonym">Rhizopus arrhizus var. delemar</name>
    <dbReference type="NCBI Taxonomy" id="246409"/>
    <lineage>
        <taxon>Eukaryota</taxon>
        <taxon>Fungi</taxon>
        <taxon>Fungi incertae sedis</taxon>
        <taxon>Mucoromycota</taxon>
        <taxon>Mucoromycotina</taxon>
        <taxon>Mucoromycetes</taxon>
        <taxon>Mucorales</taxon>
        <taxon>Mucorineae</taxon>
        <taxon>Rhizopodaceae</taxon>
        <taxon>Rhizopus</taxon>
    </lineage>
</organism>
<dbReference type="Proteomes" id="UP000009138">
    <property type="component" value="Unassembled WGS sequence"/>
</dbReference>
<feature type="signal peptide" evidence="1">
    <location>
        <begin position="1"/>
        <end position="20"/>
    </location>
</feature>
<reference evidence="2 3" key="1">
    <citation type="journal article" date="2009" name="PLoS Genet.">
        <title>Genomic analysis of the basal lineage fungus Rhizopus oryzae reveals a whole-genome duplication.</title>
        <authorList>
            <person name="Ma L.-J."/>
            <person name="Ibrahim A.S."/>
            <person name="Skory C."/>
            <person name="Grabherr M.G."/>
            <person name="Burger G."/>
            <person name="Butler M."/>
            <person name="Elias M."/>
            <person name="Idnurm A."/>
            <person name="Lang B.F."/>
            <person name="Sone T."/>
            <person name="Abe A."/>
            <person name="Calvo S.E."/>
            <person name="Corrochano L.M."/>
            <person name="Engels R."/>
            <person name="Fu J."/>
            <person name="Hansberg W."/>
            <person name="Kim J.-M."/>
            <person name="Kodira C.D."/>
            <person name="Koehrsen M.J."/>
            <person name="Liu B."/>
            <person name="Miranda-Saavedra D."/>
            <person name="O'Leary S."/>
            <person name="Ortiz-Castellanos L."/>
            <person name="Poulter R."/>
            <person name="Rodriguez-Romero J."/>
            <person name="Ruiz-Herrera J."/>
            <person name="Shen Y.-Q."/>
            <person name="Zeng Q."/>
            <person name="Galagan J."/>
            <person name="Birren B.W."/>
            <person name="Cuomo C.A."/>
            <person name="Wickes B.L."/>
        </authorList>
    </citation>
    <scope>NUCLEOTIDE SEQUENCE [LARGE SCALE GENOMIC DNA]</scope>
    <source>
        <strain evidence="3">RA 99-880 / ATCC MYA-4621 / FGSC 9543 / NRRL 43880</strain>
    </source>
</reference>
<dbReference type="RefSeq" id="XP_067522061.1">
    <property type="nucleotide sequence ID" value="XM_067665960.1"/>
</dbReference>
<dbReference type="AlphaFoldDB" id="I1CDY5"/>